<dbReference type="RefSeq" id="WP_179773504.1">
    <property type="nucleotide sequence ID" value="NZ_JACCFK010000001.1"/>
</dbReference>
<reference evidence="2 3" key="1">
    <citation type="submission" date="2020-07" db="EMBL/GenBank/DDBJ databases">
        <title>Sequencing the genomes of 1000 actinobacteria strains.</title>
        <authorList>
            <person name="Klenk H.-P."/>
        </authorList>
    </citation>
    <scope>NUCLEOTIDE SEQUENCE [LARGE SCALE GENOMIC DNA]</scope>
    <source>
        <strain evidence="2 3">DSM 104006</strain>
    </source>
</reference>
<keyword evidence="1" id="KW-0732">Signal</keyword>
<name>A0A853B2V4_9PSEU</name>
<sequence length="75" mass="8082">MKRFLAAGAITVTSLGVLLGTAGTAAAQDPYGKYSTKAKCEAVGKPLVYVGGHRAYECDYHESSPASQRWWLYVI</sequence>
<proteinExistence type="predicted"/>
<organism evidence="2 3">
    <name type="scientific">Amycolatopsis endophytica</name>
    <dbReference type="NCBI Taxonomy" id="860233"/>
    <lineage>
        <taxon>Bacteria</taxon>
        <taxon>Bacillati</taxon>
        <taxon>Actinomycetota</taxon>
        <taxon>Actinomycetes</taxon>
        <taxon>Pseudonocardiales</taxon>
        <taxon>Pseudonocardiaceae</taxon>
        <taxon>Amycolatopsis</taxon>
    </lineage>
</organism>
<feature type="chain" id="PRO_5032554392" evidence="1">
    <location>
        <begin position="28"/>
        <end position="75"/>
    </location>
</feature>
<evidence type="ECO:0000313" key="3">
    <source>
        <dbReference type="Proteomes" id="UP000549616"/>
    </source>
</evidence>
<dbReference type="EMBL" id="JACCFK010000001">
    <property type="protein sequence ID" value="NYI89330.1"/>
    <property type="molecule type" value="Genomic_DNA"/>
</dbReference>
<keyword evidence="3" id="KW-1185">Reference proteome</keyword>
<evidence type="ECO:0000313" key="2">
    <source>
        <dbReference type="EMBL" id="NYI89330.1"/>
    </source>
</evidence>
<comment type="caution">
    <text evidence="2">The sequence shown here is derived from an EMBL/GenBank/DDBJ whole genome shotgun (WGS) entry which is preliminary data.</text>
</comment>
<dbReference type="AlphaFoldDB" id="A0A853B2V4"/>
<evidence type="ECO:0000256" key="1">
    <source>
        <dbReference type="SAM" id="SignalP"/>
    </source>
</evidence>
<feature type="signal peptide" evidence="1">
    <location>
        <begin position="1"/>
        <end position="27"/>
    </location>
</feature>
<protein>
    <submittedName>
        <fullName evidence="2">Uncharacterized protein</fullName>
    </submittedName>
</protein>
<dbReference type="Proteomes" id="UP000549616">
    <property type="component" value="Unassembled WGS sequence"/>
</dbReference>
<gene>
    <name evidence="2" type="ORF">HNR02_002653</name>
</gene>
<accession>A0A853B2V4</accession>